<dbReference type="EMBL" id="JAOYFB010000043">
    <property type="protein sequence ID" value="KAK4045454.1"/>
    <property type="molecule type" value="Genomic_DNA"/>
</dbReference>
<comment type="caution">
    <text evidence="1">The sequence shown here is derived from an EMBL/GenBank/DDBJ whole genome shotgun (WGS) entry which is preliminary data.</text>
</comment>
<evidence type="ECO:0000313" key="1">
    <source>
        <dbReference type="EMBL" id="KAK4045454.1"/>
    </source>
</evidence>
<keyword evidence="2" id="KW-1185">Reference proteome</keyword>
<dbReference type="Proteomes" id="UP001234178">
    <property type="component" value="Unassembled WGS sequence"/>
</dbReference>
<organism evidence="1 2">
    <name type="scientific">Daphnia magna</name>
    <dbReference type="NCBI Taxonomy" id="35525"/>
    <lineage>
        <taxon>Eukaryota</taxon>
        <taxon>Metazoa</taxon>
        <taxon>Ecdysozoa</taxon>
        <taxon>Arthropoda</taxon>
        <taxon>Crustacea</taxon>
        <taxon>Branchiopoda</taxon>
        <taxon>Diplostraca</taxon>
        <taxon>Cladocera</taxon>
        <taxon>Anomopoda</taxon>
        <taxon>Daphniidae</taxon>
        <taxon>Daphnia</taxon>
    </lineage>
</organism>
<accession>A0ABR0BA43</accession>
<protein>
    <submittedName>
        <fullName evidence="1">Uncharacterized protein</fullName>
    </submittedName>
</protein>
<sequence length="86" mass="9278">DLLPGLARPSVLEPGAVGLAPGQGLLPRPQASRTLYAHPRTPSHRLFLRHPREVLPPPGIPHKIPLKGDLCAPLQPCLAEQCDTYP</sequence>
<proteinExistence type="predicted"/>
<gene>
    <name evidence="1" type="ORF">OUZ56_033060</name>
</gene>
<reference evidence="1 2" key="1">
    <citation type="journal article" date="2023" name="Nucleic Acids Res.">
        <title>The hologenome of Daphnia magna reveals possible DNA methylation and microbiome-mediated evolution of the host genome.</title>
        <authorList>
            <person name="Chaturvedi A."/>
            <person name="Li X."/>
            <person name="Dhandapani V."/>
            <person name="Marshall H."/>
            <person name="Kissane S."/>
            <person name="Cuenca-Cambronero M."/>
            <person name="Asole G."/>
            <person name="Calvet F."/>
            <person name="Ruiz-Romero M."/>
            <person name="Marangio P."/>
            <person name="Guigo R."/>
            <person name="Rago D."/>
            <person name="Mirbahai L."/>
            <person name="Eastwood N."/>
            <person name="Colbourne J.K."/>
            <person name="Zhou J."/>
            <person name="Mallon E."/>
            <person name="Orsini L."/>
        </authorList>
    </citation>
    <scope>NUCLEOTIDE SEQUENCE [LARGE SCALE GENOMIC DNA]</scope>
    <source>
        <strain evidence="1">LRV0_1</strain>
    </source>
</reference>
<evidence type="ECO:0000313" key="2">
    <source>
        <dbReference type="Proteomes" id="UP001234178"/>
    </source>
</evidence>
<name>A0ABR0BA43_9CRUS</name>
<feature type="non-terminal residue" evidence="1">
    <location>
        <position position="1"/>
    </location>
</feature>